<feature type="chain" id="PRO_5017477859" description="Endothelin-like toxin domain-containing protein" evidence="6">
    <location>
        <begin position="23"/>
        <end position="161"/>
    </location>
</feature>
<proteinExistence type="inferred from homology"/>
<dbReference type="GO" id="GO:0005615">
    <property type="term" value="C:extracellular space"/>
    <property type="evidence" value="ECO:0007669"/>
    <property type="project" value="TreeGrafter"/>
</dbReference>
<evidence type="ECO:0000256" key="4">
    <source>
        <dbReference type="ARBA" id="ARBA00022858"/>
    </source>
</evidence>
<feature type="domain" description="Endothelin-like toxin" evidence="7">
    <location>
        <begin position="88"/>
        <end position="109"/>
    </location>
</feature>
<dbReference type="PROSITE" id="PS00270">
    <property type="entry name" value="ENDOTHELIN"/>
    <property type="match status" value="2"/>
</dbReference>
<evidence type="ECO:0000256" key="1">
    <source>
        <dbReference type="ARBA" id="ARBA00004613"/>
    </source>
</evidence>
<accession>A0A3B3ZV49</accession>
<dbReference type="GO" id="GO:0003100">
    <property type="term" value="P:regulation of systemic arterial blood pressure by endothelin"/>
    <property type="evidence" value="ECO:0007669"/>
    <property type="project" value="TreeGrafter"/>
</dbReference>
<evidence type="ECO:0000313" key="8">
    <source>
        <dbReference type="Ensembl" id="ENSPMGP00000008582.1"/>
    </source>
</evidence>
<evidence type="ECO:0000259" key="7">
    <source>
        <dbReference type="SMART" id="SM00272"/>
    </source>
</evidence>
<sequence length="161" mass="18036">KKMARFICQTMAVIIIVALHEGDPSTPSSLSQMQPHVRVKRCSCNSWEDEECVYFCHLDIIWVNSPSKLLPYGLGSPVSRRRRRSPQRCQCADPSDPTCSTFCHNSPAWPSPSAPLRPVTDLHRLQDTPLILPSAHHSPLQVADQDRLSLLCPGPYTLEHA</sequence>
<keyword evidence="9" id="KW-1185">Reference proteome</keyword>
<keyword evidence="4" id="KW-0838">Vasoactive</keyword>
<dbReference type="Proteomes" id="UP000261520">
    <property type="component" value="Unplaced"/>
</dbReference>
<dbReference type="Ensembl" id="ENSPMGT00000009128.1">
    <property type="protein sequence ID" value="ENSPMGP00000008582.1"/>
    <property type="gene ID" value="ENSPMGG00000007104.1"/>
</dbReference>
<evidence type="ECO:0000256" key="3">
    <source>
        <dbReference type="ARBA" id="ARBA00022525"/>
    </source>
</evidence>
<dbReference type="SMART" id="SM00272">
    <property type="entry name" value="END"/>
    <property type="match status" value="2"/>
</dbReference>
<protein>
    <recommendedName>
        <fullName evidence="7">Endothelin-like toxin domain-containing protein</fullName>
    </recommendedName>
</protein>
<dbReference type="PRINTS" id="PR00365">
    <property type="entry name" value="ENDOTHELIN"/>
</dbReference>
<evidence type="ECO:0000256" key="5">
    <source>
        <dbReference type="ARBA" id="ARBA00023322"/>
    </source>
</evidence>
<dbReference type="AlphaFoldDB" id="A0A3B3ZV49"/>
<dbReference type="GO" id="GO:0005179">
    <property type="term" value="F:hormone activity"/>
    <property type="evidence" value="ECO:0007669"/>
    <property type="project" value="TreeGrafter"/>
</dbReference>
<keyword evidence="3" id="KW-0964">Secreted</keyword>
<evidence type="ECO:0000256" key="2">
    <source>
        <dbReference type="ARBA" id="ARBA00010959"/>
    </source>
</evidence>
<dbReference type="InterPro" id="IPR001928">
    <property type="entry name" value="Endothln-like_toxin"/>
</dbReference>
<reference evidence="8" key="1">
    <citation type="submission" date="2025-08" db="UniProtKB">
        <authorList>
            <consortium name="Ensembl"/>
        </authorList>
    </citation>
    <scope>IDENTIFICATION</scope>
</reference>
<dbReference type="GO" id="GO:0006874">
    <property type="term" value="P:intracellular calcium ion homeostasis"/>
    <property type="evidence" value="ECO:0007669"/>
    <property type="project" value="TreeGrafter"/>
</dbReference>
<dbReference type="InterPro" id="IPR020475">
    <property type="entry name" value="Endothelin"/>
</dbReference>
<reference evidence="8" key="2">
    <citation type="submission" date="2025-09" db="UniProtKB">
        <authorList>
            <consortium name="Ensembl"/>
        </authorList>
    </citation>
    <scope>IDENTIFICATION</scope>
</reference>
<dbReference type="STRING" id="409849.ENSPMGP00000008582"/>
<evidence type="ECO:0000313" key="9">
    <source>
        <dbReference type="Proteomes" id="UP000261520"/>
    </source>
</evidence>
<name>A0A3B3ZV49_9GOBI</name>
<dbReference type="Pfam" id="PF00322">
    <property type="entry name" value="Endothelin"/>
    <property type="match status" value="1"/>
</dbReference>
<dbReference type="GO" id="GO:0014826">
    <property type="term" value="P:vein smooth muscle contraction"/>
    <property type="evidence" value="ECO:0007669"/>
    <property type="project" value="TreeGrafter"/>
</dbReference>
<keyword evidence="5" id="KW-0839">Vasoconstrictor</keyword>
<comment type="similarity">
    <text evidence="2">Belongs to the endothelin/sarafotoxin family.</text>
</comment>
<dbReference type="InterPro" id="IPR019764">
    <property type="entry name" value="Endothelin_toxin_CS"/>
</dbReference>
<dbReference type="GO" id="GO:0031708">
    <property type="term" value="F:endothelin B receptor binding"/>
    <property type="evidence" value="ECO:0007669"/>
    <property type="project" value="TreeGrafter"/>
</dbReference>
<evidence type="ECO:0000256" key="6">
    <source>
        <dbReference type="SAM" id="SignalP"/>
    </source>
</evidence>
<dbReference type="GO" id="GO:0019229">
    <property type="term" value="P:regulation of vasoconstriction"/>
    <property type="evidence" value="ECO:0007669"/>
    <property type="project" value="InterPro"/>
</dbReference>
<keyword evidence="6" id="KW-0732">Signal</keyword>
<dbReference type="PANTHER" id="PTHR13874">
    <property type="entry name" value="ENDOTHELIN"/>
    <property type="match status" value="1"/>
</dbReference>
<organism evidence="8 9">
    <name type="scientific">Periophthalmus magnuspinnatus</name>
    <dbReference type="NCBI Taxonomy" id="409849"/>
    <lineage>
        <taxon>Eukaryota</taxon>
        <taxon>Metazoa</taxon>
        <taxon>Chordata</taxon>
        <taxon>Craniata</taxon>
        <taxon>Vertebrata</taxon>
        <taxon>Euteleostomi</taxon>
        <taxon>Actinopterygii</taxon>
        <taxon>Neopterygii</taxon>
        <taxon>Teleostei</taxon>
        <taxon>Neoteleostei</taxon>
        <taxon>Acanthomorphata</taxon>
        <taxon>Gobiaria</taxon>
        <taxon>Gobiiformes</taxon>
        <taxon>Gobioidei</taxon>
        <taxon>Gobiidae</taxon>
        <taxon>Oxudercinae</taxon>
        <taxon>Periophthalmus</taxon>
    </lineage>
</organism>
<feature type="signal peptide" evidence="6">
    <location>
        <begin position="1"/>
        <end position="22"/>
    </location>
</feature>
<comment type="subcellular location">
    <subcellularLocation>
        <location evidence="1">Secreted</location>
    </subcellularLocation>
</comment>
<feature type="domain" description="Endothelin-like toxin" evidence="7">
    <location>
        <begin position="41"/>
        <end position="62"/>
    </location>
</feature>
<dbReference type="PANTHER" id="PTHR13874:SF9">
    <property type="entry name" value="ENDOTHELIN-2"/>
    <property type="match status" value="1"/>
</dbReference>